<proteinExistence type="predicted"/>
<name>A0A6N4VEV6_9MYCO</name>
<dbReference type="Proteomes" id="UP000466785">
    <property type="component" value="Chromosome"/>
</dbReference>
<evidence type="ECO:0000313" key="1">
    <source>
        <dbReference type="EMBL" id="BBX53131.1"/>
    </source>
</evidence>
<dbReference type="EMBL" id="AP022570">
    <property type="protein sequence ID" value="BBX53131.1"/>
    <property type="molecule type" value="Genomic_DNA"/>
</dbReference>
<keyword evidence="2" id="KW-1185">Reference proteome</keyword>
<accession>A0A6N4VEV6</accession>
<sequence length="52" mass="6134">MEGMDRDLEARAYLPAWRDPLSAGWRAHRGLLLLRLRWHERRAAAVDQTDPH</sequence>
<organism evidence="1 2">
    <name type="scientific">Mycolicibacterium poriferae</name>
    <dbReference type="NCBI Taxonomy" id="39694"/>
    <lineage>
        <taxon>Bacteria</taxon>
        <taxon>Bacillati</taxon>
        <taxon>Actinomycetota</taxon>
        <taxon>Actinomycetes</taxon>
        <taxon>Mycobacteriales</taxon>
        <taxon>Mycobacteriaceae</taxon>
        <taxon>Mycolicibacterium</taxon>
    </lineage>
</organism>
<dbReference type="AlphaFoldDB" id="A0A6N4VEV6"/>
<gene>
    <name evidence="1" type="ORF">MPOR_41570</name>
</gene>
<dbReference type="KEGG" id="mpof:MPOR_41570"/>
<protein>
    <submittedName>
        <fullName evidence="1">Uncharacterized protein</fullName>
    </submittedName>
</protein>
<evidence type="ECO:0000313" key="2">
    <source>
        <dbReference type="Proteomes" id="UP000466785"/>
    </source>
</evidence>
<reference evidence="1 2" key="1">
    <citation type="journal article" date="2019" name="Emerg. Microbes Infect.">
        <title>Comprehensive subspecies identification of 175 nontuberculous mycobacteria species based on 7547 genomic profiles.</title>
        <authorList>
            <person name="Matsumoto Y."/>
            <person name="Kinjo T."/>
            <person name="Motooka D."/>
            <person name="Nabeya D."/>
            <person name="Jung N."/>
            <person name="Uechi K."/>
            <person name="Horii T."/>
            <person name="Iida T."/>
            <person name="Fujita J."/>
            <person name="Nakamura S."/>
        </authorList>
    </citation>
    <scope>NUCLEOTIDE SEQUENCE [LARGE SCALE GENOMIC DNA]</scope>
    <source>
        <strain evidence="1 2">JCM 12603</strain>
    </source>
</reference>